<evidence type="ECO:0000256" key="15">
    <source>
        <dbReference type="PIRSR" id="PIRSR000167-1"/>
    </source>
</evidence>
<feature type="binding site" evidence="15">
    <location>
        <position position="335"/>
    </location>
    <ligand>
        <name>S-adenosyl-L-methionine</name>
        <dbReference type="ChEBI" id="CHEBI:59789"/>
        <label>1</label>
    </ligand>
</feature>
<dbReference type="PIRSF" id="PIRSF000167">
    <property type="entry name" value="HemN"/>
    <property type="match status" value="1"/>
</dbReference>
<keyword evidence="19" id="KW-1185">Reference proteome</keyword>
<dbReference type="Pfam" id="PF06969">
    <property type="entry name" value="HemN_C"/>
    <property type="match status" value="1"/>
</dbReference>
<dbReference type="SFLD" id="SFLDG01082">
    <property type="entry name" value="B12-binding_domain_containing"/>
    <property type="match status" value="1"/>
</dbReference>
<dbReference type="InterPro" id="IPR010723">
    <property type="entry name" value="HemN_C"/>
</dbReference>
<feature type="binding site" evidence="15">
    <location>
        <position position="116"/>
    </location>
    <ligand>
        <name>S-adenosyl-L-methionine</name>
        <dbReference type="ChEBI" id="CHEBI:59789"/>
        <label>1</label>
    </ligand>
</feature>
<dbReference type="SMART" id="SM00729">
    <property type="entry name" value="Elp3"/>
    <property type="match status" value="1"/>
</dbReference>
<feature type="binding site" evidence="15">
    <location>
        <position position="215"/>
    </location>
    <ligand>
        <name>S-adenosyl-L-methionine</name>
        <dbReference type="ChEBI" id="CHEBI:59789"/>
        <label>2</label>
    </ligand>
</feature>
<proteinExistence type="inferred from homology"/>
<dbReference type="UniPathway" id="UPA00251">
    <property type="reaction ID" value="UER00323"/>
</dbReference>
<dbReference type="InterPro" id="IPR006638">
    <property type="entry name" value="Elp3/MiaA/NifB-like_rSAM"/>
</dbReference>
<feature type="binding site" evidence="16">
    <location>
        <position position="72"/>
    </location>
    <ligand>
        <name>[4Fe-4S] cluster</name>
        <dbReference type="ChEBI" id="CHEBI:49883"/>
        <note>4Fe-4S-S-AdoMet</note>
    </ligand>
</feature>
<evidence type="ECO:0000256" key="7">
    <source>
        <dbReference type="ARBA" id="ARBA00022691"/>
    </source>
</evidence>
<evidence type="ECO:0000256" key="4">
    <source>
        <dbReference type="ARBA" id="ARBA00011245"/>
    </source>
</evidence>
<dbReference type="SUPFAM" id="SSF102114">
    <property type="entry name" value="Radical SAM enzymes"/>
    <property type="match status" value="1"/>
</dbReference>
<dbReference type="GO" id="GO:0051989">
    <property type="term" value="F:coproporphyrinogen dehydrogenase activity"/>
    <property type="evidence" value="ECO:0007669"/>
    <property type="project" value="UniProtKB-EC"/>
</dbReference>
<dbReference type="InterPro" id="IPR058240">
    <property type="entry name" value="rSAM_sf"/>
</dbReference>
<evidence type="ECO:0000313" key="19">
    <source>
        <dbReference type="Proteomes" id="UP000298681"/>
    </source>
</evidence>
<evidence type="ECO:0000256" key="16">
    <source>
        <dbReference type="PIRSR" id="PIRSR000167-2"/>
    </source>
</evidence>
<feature type="binding site" evidence="15">
    <location>
        <position position="59"/>
    </location>
    <ligand>
        <name>S-adenosyl-L-methionine</name>
        <dbReference type="ChEBI" id="CHEBI:59789"/>
        <label>1</label>
    </ligand>
</feature>
<dbReference type="InterPro" id="IPR007197">
    <property type="entry name" value="rSAM"/>
</dbReference>
<evidence type="ECO:0000256" key="6">
    <source>
        <dbReference type="ARBA" id="ARBA00022490"/>
    </source>
</evidence>
<dbReference type="AlphaFoldDB" id="A0A4Z1RF05"/>
<dbReference type="EC" id="1.3.98.3" evidence="14"/>
<dbReference type="PROSITE" id="PS51918">
    <property type="entry name" value="RADICAL_SAM"/>
    <property type="match status" value="1"/>
</dbReference>
<dbReference type="SFLD" id="SFLDG01065">
    <property type="entry name" value="anaerobic_coproporphyrinogen-I"/>
    <property type="match status" value="1"/>
</dbReference>
<evidence type="ECO:0000256" key="13">
    <source>
        <dbReference type="ARBA" id="ARBA00048321"/>
    </source>
</evidence>
<evidence type="ECO:0000256" key="9">
    <source>
        <dbReference type="ARBA" id="ARBA00023002"/>
    </source>
</evidence>
<keyword evidence="5 14" id="KW-0004">4Fe-4S</keyword>
<keyword evidence="9 14" id="KW-0560">Oxidoreductase</keyword>
<feature type="binding site" evidence="15">
    <location>
        <position position="190"/>
    </location>
    <ligand>
        <name>S-adenosyl-L-methionine</name>
        <dbReference type="ChEBI" id="CHEBI:59789"/>
        <label>2</label>
    </ligand>
</feature>
<evidence type="ECO:0000259" key="17">
    <source>
        <dbReference type="PROSITE" id="PS51918"/>
    </source>
</evidence>
<dbReference type="Gene3D" id="3.30.750.200">
    <property type="match status" value="1"/>
</dbReference>
<comment type="similarity">
    <text evidence="3 14">Belongs to the anaerobic coproporphyrinogen-III oxidase family.</text>
</comment>
<evidence type="ECO:0000256" key="10">
    <source>
        <dbReference type="ARBA" id="ARBA00023004"/>
    </source>
</evidence>
<comment type="pathway">
    <text evidence="2 14">Porphyrin-containing compound metabolism; protoporphyrin-IX biosynthesis; protoporphyrinogen-IX from coproporphyrinogen-III (AdoMet route): step 1/1.</text>
</comment>
<dbReference type="InterPro" id="IPR034505">
    <property type="entry name" value="Coproporphyrinogen-III_oxidase"/>
</dbReference>
<feature type="binding site" evidence="15">
    <location>
        <position position="178"/>
    </location>
    <ligand>
        <name>S-adenosyl-L-methionine</name>
        <dbReference type="ChEBI" id="CHEBI:59789"/>
        <label>2</label>
    </ligand>
</feature>
<feature type="binding site" evidence="15">
    <location>
        <begin position="71"/>
        <end position="73"/>
    </location>
    <ligand>
        <name>S-adenosyl-L-methionine</name>
        <dbReference type="ChEBI" id="CHEBI:59789"/>
        <label>2</label>
    </ligand>
</feature>
<dbReference type="CDD" id="cd01335">
    <property type="entry name" value="Radical_SAM"/>
    <property type="match status" value="1"/>
</dbReference>
<sequence length="468" mass="52009">MPDSPTHDIDLLRRYDRPGPRYTSYPTAPQFGAGFGEAQLREAVLASNGDPVPRRLSLYLHVPFCMSPCFYCGCNRIITRDLARGEHYLVRLYREIAAMAALFDRDREVIQVHFGGGTPNFLSPAQLAEVLDTLRHQFLFSSSAERDISIELDPRFVAPADIADLAAAGFNRASLGVQDFDPDVQAAVNRIQSVEETVAIIEACRERGFRSVNVDLIYGLPRQTLEGFGRTLDTVVQARPDRLAVYGYAHLPELFRPQKQIDAAELPDAATRLALLQLAISTLTAAGYVYIGMDHFALPDDDLATAQARGGLHRNFMGYTTHADTDLVGLGVSAISHIGDTFSQNPRDLPGWQIALDEGRLPVFRGMRLSDDDQLRADLIQALMCQGAIPVGALERRYDIEFDQYFAAELERLQPLVDDGLVRIGPDWIRATSQGRLLLRNIAMCFDRYLHQPVIHPGSGSPRFSRAI</sequence>
<keyword evidence="10 14" id="KW-0408">Iron</keyword>
<dbReference type="GO" id="GO:0006782">
    <property type="term" value="P:protoporphyrinogen IX biosynthetic process"/>
    <property type="evidence" value="ECO:0007669"/>
    <property type="project" value="UniProtKB-UniPathway"/>
</dbReference>
<dbReference type="Gene3D" id="1.10.10.920">
    <property type="match status" value="1"/>
</dbReference>
<comment type="subcellular location">
    <subcellularLocation>
        <location evidence="1 14">Cytoplasm</location>
    </subcellularLocation>
</comment>
<dbReference type="InterPro" id="IPR004558">
    <property type="entry name" value="Coprogen_oxidase_HemN"/>
</dbReference>
<dbReference type="GO" id="GO:0051539">
    <property type="term" value="F:4 iron, 4 sulfur cluster binding"/>
    <property type="evidence" value="ECO:0007669"/>
    <property type="project" value="UniProtKB-KW"/>
</dbReference>
<dbReference type="Pfam" id="PF04055">
    <property type="entry name" value="Radical_SAM"/>
    <property type="match status" value="1"/>
</dbReference>
<dbReference type="NCBIfam" id="TIGR00538">
    <property type="entry name" value="hemN"/>
    <property type="match status" value="1"/>
</dbReference>
<comment type="catalytic activity">
    <reaction evidence="13 14">
        <text>coproporphyrinogen III + 2 S-adenosyl-L-methionine = protoporphyrinogen IX + 2 5'-deoxyadenosine + 2 L-methionine + 2 CO2</text>
        <dbReference type="Rhea" id="RHEA:15425"/>
        <dbReference type="ChEBI" id="CHEBI:16526"/>
        <dbReference type="ChEBI" id="CHEBI:17319"/>
        <dbReference type="ChEBI" id="CHEBI:57307"/>
        <dbReference type="ChEBI" id="CHEBI:57309"/>
        <dbReference type="ChEBI" id="CHEBI:57844"/>
        <dbReference type="ChEBI" id="CHEBI:59789"/>
        <dbReference type="EC" id="1.3.98.3"/>
    </reaction>
</comment>
<keyword evidence="12 14" id="KW-0627">Porphyrin biosynthesis</keyword>
<feature type="binding site" evidence="16">
    <location>
        <position position="65"/>
    </location>
    <ligand>
        <name>[4Fe-4S] cluster</name>
        <dbReference type="ChEBI" id="CHEBI:49883"/>
        <note>4Fe-4S-S-AdoMet</note>
    </ligand>
</feature>
<organism evidence="18 19">
    <name type="scientific">Luteimonas yindakuii</name>
    <dbReference type="NCBI Taxonomy" id="2565782"/>
    <lineage>
        <taxon>Bacteria</taxon>
        <taxon>Pseudomonadati</taxon>
        <taxon>Pseudomonadota</taxon>
        <taxon>Gammaproteobacteria</taxon>
        <taxon>Lysobacterales</taxon>
        <taxon>Lysobacteraceae</taxon>
        <taxon>Luteimonas</taxon>
    </lineage>
</organism>
<dbReference type="SFLD" id="SFLDS00029">
    <property type="entry name" value="Radical_SAM"/>
    <property type="match status" value="1"/>
</dbReference>
<dbReference type="FunFam" id="1.10.10.920:FF:000001">
    <property type="entry name" value="Coproporphyrinogen-III oxidase"/>
    <property type="match status" value="1"/>
</dbReference>
<feature type="binding site" evidence="15">
    <location>
        <position position="151"/>
    </location>
    <ligand>
        <name>S-adenosyl-L-methionine</name>
        <dbReference type="ChEBI" id="CHEBI:59789"/>
        <label>1</label>
    </ligand>
</feature>
<keyword evidence="8 14" id="KW-0479">Metal-binding</keyword>
<evidence type="ECO:0000256" key="14">
    <source>
        <dbReference type="PIRNR" id="PIRNR000167"/>
    </source>
</evidence>
<evidence type="ECO:0000313" key="18">
    <source>
        <dbReference type="EMBL" id="TKS54733.1"/>
    </source>
</evidence>
<feature type="binding site" evidence="16">
    <location>
        <position position="69"/>
    </location>
    <ligand>
        <name>[4Fe-4S] cluster</name>
        <dbReference type="ChEBI" id="CHEBI:49883"/>
        <note>4Fe-4S-S-AdoMet</note>
    </ligand>
</feature>
<evidence type="ECO:0000256" key="1">
    <source>
        <dbReference type="ARBA" id="ARBA00004496"/>
    </source>
</evidence>
<feature type="binding site" evidence="15">
    <location>
        <begin position="117"/>
        <end position="118"/>
    </location>
    <ligand>
        <name>S-adenosyl-L-methionine</name>
        <dbReference type="ChEBI" id="CHEBI:59789"/>
        <label>2</label>
    </ligand>
</feature>
<protein>
    <recommendedName>
        <fullName evidence="14">Coproporphyrinogen-III oxidase</fullName>
        <ecNumber evidence="14">1.3.98.3</ecNumber>
    </recommendedName>
</protein>
<feature type="binding site" evidence="15">
    <location>
        <position position="249"/>
    </location>
    <ligand>
        <name>S-adenosyl-L-methionine</name>
        <dbReference type="ChEBI" id="CHEBI:59789"/>
        <label>2</label>
    </ligand>
</feature>
<dbReference type="EMBL" id="SPUH01000001">
    <property type="protein sequence ID" value="TKS54733.1"/>
    <property type="molecule type" value="Genomic_DNA"/>
</dbReference>
<comment type="subunit">
    <text evidence="4">Monomer.</text>
</comment>
<keyword evidence="11 14" id="KW-0411">Iron-sulfur</keyword>
<dbReference type="RefSeq" id="WP_134674090.1">
    <property type="nucleotide sequence ID" value="NZ_SPUH01000001.1"/>
</dbReference>
<dbReference type="PANTHER" id="PTHR13932:SF6">
    <property type="entry name" value="OXYGEN-INDEPENDENT COPROPORPHYRINOGEN III OXIDASE"/>
    <property type="match status" value="1"/>
</dbReference>
<keyword evidence="7 14" id="KW-0949">S-adenosyl-L-methionine</keyword>
<evidence type="ECO:0000256" key="3">
    <source>
        <dbReference type="ARBA" id="ARBA00005493"/>
    </source>
</evidence>
<gene>
    <name evidence="18" type="primary">hemN</name>
    <name evidence="18" type="ORF">E4582_08160</name>
</gene>
<dbReference type="Proteomes" id="UP000298681">
    <property type="component" value="Unassembled WGS sequence"/>
</dbReference>
<evidence type="ECO:0000256" key="5">
    <source>
        <dbReference type="ARBA" id="ARBA00022485"/>
    </source>
</evidence>
<dbReference type="GO" id="GO:0004109">
    <property type="term" value="F:coproporphyrinogen oxidase activity"/>
    <property type="evidence" value="ECO:0007669"/>
    <property type="project" value="InterPro"/>
</dbReference>
<evidence type="ECO:0000256" key="11">
    <source>
        <dbReference type="ARBA" id="ARBA00023014"/>
    </source>
</evidence>
<feature type="domain" description="Radical SAM core" evidence="17">
    <location>
        <begin position="50"/>
        <end position="283"/>
    </location>
</feature>
<evidence type="ECO:0000256" key="8">
    <source>
        <dbReference type="ARBA" id="ARBA00022723"/>
    </source>
</evidence>
<evidence type="ECO:0000256" key="2">
    <source>
        <dbReference type="ARBA" id="ARBA00004785"/>
    </source>
</evidence>
<reference evidence="18 19" key="1">
    <citation type="submission" date="2019-01" db="EMBL/GenBank/DDBJ databases">
        <authorList>
            <person name="Zhang S."/>
        </authorList>
    </citation>
    <scope>NUCLEOTIDE SEQUENCE [LARGE SCALE GENOMIC DNA]</scope>
    <source>
        <strain evidence="18 19">1626</strain>
    </source>
</reference>
<keyword evidence="6 14" id="KW-0963">Cytoplasm</keyword>
<evidence type="ECO:0000256" key="12">
    <source>
        <dbReference type="ARBA" id="ARBA00023244"/>
    </source>
</evidence>
<comment type="caution">
    <text evidence="18">The sequence shown here is derived from an EMBL/GenBank/DDBJ whole genome shotgun (WGS) entry which is preliminary data.</text>
</comment>
<dbReference type="GO" id="GO:0005737">
    <property type="term" value="C:cytoplasm"/>
    <property type="evidence" value="ECO:0007669"/>
    <property type="project" value="UniProtKB-SubCell"/>
</dbReference>
<comment type="cofactor">
    <cofactor evidence="14 16">
        <name>[4Fe-4S] cluster</name>
        <dbReference type="ChEBI" id="CHEBI:49883"/>
    </cofactor>
    <text evidence="14 16">Binds 1 [4Fe-4S] cluster. The cluster is coordinated with 3 cysteines and an exchangeable S-adenosyl-L-methionine.</text>
</comment>
<accession>A0A4Z1RF05</accession>
<name>A0A4Z1RF05_9GAMM</name>
<dbReference type="PANTHER" id="PTHR13932">
    <property type="entry name" value="COPROPORPHYRINIGEN III OXIDASE"/>
    <property type="match status" value="1"/>
</dbReference>
<dbReference type="GO" id="GO:0046872">
    <property type="term" value="F:metal ion binding"/>
    <property type="evidence" value="ECO:0007669"/>
    <property type="project" value="UniProtKB-KW"/>
</dbReference>